<dbReference type="PANTHER" id="PTHR12778:SF9">
    <property type="entry name" value="ACETYL-COENZYME A TRANSPORTER 1"/>
    <property type="match status" value="1"/>
</dbReference>
<feature type="transmembrane region" description="Helical" evidence="6">
    <location>
        <begin position="424"/>
        <end position="446"/>
    </location>
</feature>
<organism evidence="7 8">
    <name type="scientific">Rhinocladiella mackenziei CBS 650.93</name>
    <dbReference type="NCBI Taxonomy" id="1442369"/>
    <lineage>
        <taxon>Eukaryota</taxon>
        <taxon>Fungi</taxon>
        <taxon>Dikarya</taxon>
        <taxon>Ascomycota</taxon>
        <taxon>Pezizomycotina</taxon>
        <taxon>Eurotiomycetes</taxon>
        <taxon>Chaetothyriomycetidae</taxon>
        <taxon>Chaetothyriales</taxon>
        <taxon>Herpotrichiellaceae</taxon>
        <taxon>Rhinocladiella</taxon>
    </lineage>
</organism>
<feature type="compositionally biased region" description="Acidic residues" evidence="5">
    <location>
        <begin position="74"/>
        <end position="83"/>
    </location>
</feature>
<dbReference type="EMBL" id="KN847477">
    <property type="protein sequence ID" value="KIX06171.1"/>
    <property type="molecule type" value="Genomic_DNA"/>
</dbReference>
<feature type="compositionally biased region" description="Basic and acidic residues" evidence="5">
    <location>
        <begin position="48"/>
        <end position="65"/>
    </location>
</feature>
<dbReference type="VEuPathDB" id="FungiDB:Z518_04145"/>
<feature type="region of interest" description="Disordered" evidence="5">
    <location>
        <begin position="1"/>
        <end position="187"/>
    </location>
</feature>
<feature type="transmembrane region" description="Helical" evidence="6">
    <location>
        <begin position="496"/>
        <end position="517"/>
    </location>
</feature>
<comment type="subcellular location">
    <subcellularLocation>
        <location evidence="1">Membrane</location>
        <topology evidence="1">Multi-pass membrane protein</topology>
    </subcellularLocation>
</comment>
<evidence type="ECO:0000256" key="4">
    <source>
        <dbReference type="ARBA" id="ARBA00023136"/>
    </source>
</evidence>
<dbReference type="OrthoDB" id="6415790at2759"/>
<gene>
    <name evidence="7" type="ORF">Z518_04145</name>
</gene>
<sequence length="695" mass="77489">MPDSIAEPFTIPLFHTRSSSAEHPILPYHRAQTTAETNNNRRPSSQSHDPDIELNEFRNKQEHQVELPQPTPTETDEEEEDSEIEHSERDHLVAESSESQMKRSKSKKNKGKQSPSRPGLRIEIDQNGHANGHANGTMDAHIEHRRKHVSSDDPAANVTRAVGRDDFTLDNEPPPPTPQTPGMVNTSFSNLPPKDKRNFLLLVLLYFLQGIPMGLASGSVPFLLKSYLSYGQIGIFSLAIYPYSLKLLWSPIVDAVWSRKFGRRKSWITPIQTISGLSMIYLGGRIDDLMKSAGDNDGAAVWGFTGWWFLLVFLCATQDIAVDGWAISLLSIQNISYASTAQTVGLTAGSFLSHTVFLALQAPDFANAWFRRVPQEYGLLTLGGYMEFWGWVYLIVTVGLAVMKREEKTNERDGIMEVYRSMWAVLKLPNILTIIIIHLISKLGFVTNDAVTNLKLLDKGFGQANMALVVLIDFPFELSLGYYAGKWSTEYTPLKLWCWAYAARLLAAVFAQITIMIYPTAIDEAVPLWYMLVVIAEHVYSTFMNTIMFVAASAFHARIADPAIGGTYMTLLATVSNLGGTFPKFFILKFVDLFTKATCIPPSDLDAFIKANPDATPVTSSFSCALEADKNVCLKGGGTCLMQRDGYYITNVIFVIVGAVLFWTFIERKALALQALPLRAWRVQGDHSYRRVATG</sequence>
<dbReference type="InterPro" id="IPR036259">
    <property type="entry name" value="MFS_trans_sf"/>
</dbReference>
<feature type="transmembrane region" description="Helical" evidence="6">
    <location>
        <begin position="529"/>
        <end position="555"/>
    </location>
</feature>
<reference evidence="7 8" key="1">
    <citation type="submission" date="2015-01" db="EMBL/GenBank/DDBJ databases">
        <title>The Genome Sequence of Rhinocladiella mackenzie CBS 650.93.</title>
        <authorList>
            <consortium name="The Broad Institute Genomics Platform"/>
            <person name="Cuomo C."/>
            <person name="de Hoog S."/>
            <person name="Gorbushina A."/>
            <person name="Stielow B."/>
            <person name="Teixiera M."/>
            <person name="Abouelleil A."/>
            <person name="Chapman S.B."/>
            <person name="Priest M."/>
            <person name="Young S.K."/>
            <person name="Wortman J."/>
            <person name="Nusbaum C."/>
            <person name="Birren B."/>
        </authorList>
    </citation>
    <scope>NUCLEOTIDE SEQUENCE [LARGE SCALE GENOMIC DNA]</scope>
    <source>
        <strain evidence="7 8">CBS 650.93</strain>
    </source>
</reference>
<feature type="compositionally biased region" description="Basic and acidic residues" evidence="5">
    <location>
        <begin position="84"/>
        <end position="93"/>
    </location>
</feature>
<feature type="transmembrane region" description="Helical" evidence="6">
    <location>
        <begin position="266"/>
        <end position="286"/>
    </location>
</feature>
<evidence type="ECO:0000256" key="2">
    <source>
        <dbReference type="ARBA" id="ARBA00022692"/>
    </source>
</evidence>
<dbReference type="GeneID" id="25292216"/>
<evidence type="ECO:0000256" key="3">
    <source>
        <dbReference type="ARBA" id="ARBA00022989"/>
    </source>
</evidence>
<dbReference type="InterPro" id="IPR004752">
    <property type="entry name" value="AmpG_permease/AT-1"/>
</dbReference>
<dbReference type="RefSeq" id="XP_013273307.1">
    <property type="nucleotide sequence ID" value="XM_013417853.1"/>
</dbReference>
<evidence type="ECO:0000313" key="7">
    <source>
        <dbReference type="EMBL" id="KIX06171.1"/>
    </source>
</evidence>
<name>A0A0D2ISN1_9EURO</name>
<protein>
    <submittedName>
        <fullName evidence="7">Rhinocladiella mackenziei CBS 650.93 unplaced genomic scaffold supercont1.3, whole genome shotgun sequence</fullName>
    </submittedName>
</protein>
<evidence type="ECO:0000256" key="5">
    <source>
        <dbReference type="SAM" id="MobiDB-lite"/>
    </source>
</evidence>
<dbReference type="GO" id="GO:0016020">
    <property type="term" value="C:membrane"/>
    <property type="evidence" value="ECO:0007669"/>
    <property type="project" value="UniProtKB-SubCell"/>
</dbReference>
<dbReference type="AlphaFoldDB" id="A0A0D2ISN1"/>
<dbReference type="InterPro" id="IPR024371">
    <property type="entry name" value="AcetylCoA_trans_1-like"/>
</dbReference>
<proteinExistence type="predicted"/>
<dbReference type="PANTHER" id="PTHR12778">
    <property type="entry name" value="SOLUTE CARRIER FAMILY 33 ACETYL-COA TRANSPORTER -RELATED"/>
    <property type="match status" value="1"/>
</dbReference>
<feature type="compositionally biased region" description="Basic residues" evidence="5">
    <location>
        <begin position="102"/>
        <end position="111"/>
    </location>
</feature>
<dbReference type="FunFam" id="1.20.1250.20:FF:000289">
    <property type="entry name" value="Acetyl-coenzyme A transporter 1"/>
    <property type="match status" value="1"/>
</dbReference>
<accession>A0A0D2ISN1</accession>
<feature type="transmembrane region" description="Helical" evidence="6">
    <location>
        <begin position="647"/>
        <end position="666"/>
    </location>
</feature>
<keyword evidence="4 6" id="KW-0472">Membrane</keyword>
<feature type="transmembrane region" description="Helical" evidence="6">
    <location>
        <begin position="306"/>
        <end position="332"/>
    </location>
</feature>
<dbReference type="Proteomes" id="UP000053617">
    <property type="component" value="Unassembled WGS sequence"/>
</dbReference>
<keyword evidence="2 6" id="KW-0812">Transmembrane</keyword>
<feature type="transmembrane region" description="Helical" evidence="6">
    <location>
        <begin position="199"/>
        <end position="221"/>
    </location>
</feature>
<dbReference type="Gene3D" id="1.20.1250.20">
    <property type="entry name" value="MFS general substrate transporter like domains"/>
    <property type="match status" value="1"/>
</dbReference>
<dbReference type="GO" id="GO:0035348">
    <property type="term" value="P:acetyl-CoA transmembrane transport"/>
    <property type="evidence" value="ECO:0007669"/>
    <property type="project" value="InterPro"/>
</dbReference>
<dbReference type="SUPFAM" id="SSF103473">
    <property type="entry name" value="MFS general substrate transporter"/>
    <property type="match status" value="1"/>
</dbReference>
<feature type="transmembrane region" description="Helical" evidence="6">
    <location>
        <begin position="466"/>
        <end position="484"/>
    </location>
</feature>
<feature type="transmembrane region" description="Helical" evidence="6">
    <location>
        <begin position="382"/>
        <end position="403"/>
    </location>
</feature>
<keyword evidence="3 6" id="KW-1133">Transmembrane helix</keyword>
<evidence type="ECO:0000256" key="6">
    <source>
        <dbReference type="SAM" id="Phobius"/>
    </source>
</evidence>
<dbReference type="GO" id="GO:0008521">
    <property type="term" value="F:acetyl-CoA transmembrane transporter activity"/>
    <property type="evidence" value="ECO:0007669"/>
    <property type="project" value="InterPro"/>
</dbReference>
<dbReference type="Pfam" id="PF13000">
    <property type="entry name" value="Acatn"/>
    <property type="match status" value="2"/>
</dbReference>
<feature type="transmembrane region" description="Helical" evidence="6">
    <location>
        <begin position="227"/>
        <end position="245"/>
    </location>
</feature>
<feature type="compositionally biased region" description="Polar residues" evidence="5">
    <location>
        <begin position="31"/>
        <end position="47"/>
    </location>
</feature>
<evidence type="ECO:0000313" key="8">
    <source>
        <dbReference type="Proteomes" id="UP000053617"/>
    </source>
</evidence>
<feature type="transmembrane region" description="Helical" evidence="6">
    <location>
        <begin position="344"/>
        <end position="362"/>
    </location>
</feature>
<dbReference type="HOGENOM" id="CLU_020502_2_0_1"/>
<keyword evidence="8" id="KW-1185">Reference proteome</keyword>
<evidence type="ECO:0000256" key="1">
    <source>
        <dbReference type="ARBA" id="ARBA00004141"/>
    </source>
</evidence>